<gene>
    <name evidence="1" type="ORF">HYC85_001080</name>
</gene>
<evidence type="ECO:0000313" key="1">
    <source>
        <dbReference type="EMBL" id="KAF5959871.1"/>
    </source>
</evidence>
<reference evidence="1 2" key="2">
    <citation type="submission" date="2020-07" db="EMBL/GenBank/DDBJ databases">
        <title>Genome assembly of wild tea tree DASZ reveals pedigree and selection history of tea varieties.</title>
        <authorList>
            <person name="Zhang W."/>
        </authorList>
    </citation>
    <scope>NUCLEOTIDE SEQUENCE [LARGE SCALE GENOMIC DNA]</scope>
    <source>
        <strain evidence="2">cv. G240</strain>
        <tissue evidence="1">Leaf</tissue>
    </source>
</reference>
<sequence>MKKTTLHSISQLCTVMKKFSRSCISEVGNINSYYLCYQTMMEIICSIWLDIRLANNACISLLGQFYKCSVNYNGLR</sequence>
<organism evidence="1 2">
    <name type="scientific">Camellia sinensis</name>
    <name type="common">Tea plant</name>
    <name type="synonym">Thea sinensis</name>
    <dbReference type="NCBI Taxonomy" id="4442"/>
    <lineage>
        <taxon>Eukaryota</taxon>
        <taxon>Viridiplantae</taxon>
        <taxon>Streptophyta</taxon>
        <taxon>Embryophyta</taxon>
        <taxon>Tracheophyta</taxon>
        <taxon>Spermatophyta</taxon>
        <taxon>Magnoliopsida</taxon>
        <taxon>eudicotyledons</taxon>
        <taxon>Gunneridae</taxon>
        <taxon>Pentapetalae</taxon>
        <taxon>asterids</taxon>
        <taxon>Ericales</taxon>
        <taxon>Theaceae</taxon>
        <taxon>Camellia</taxon>
    </lineage>
</organism>
<dbReference type="EMBL" id="JACBKZ010000001">
    <property type="protein sequence ID" value="KAF5959871.1"/>
    <property type="molecule type" value="Genomic_DNA"/>
</dbReference>
<dbReference type="Proteomes" id="UP000593564">
    <property type="component" value="Unassembled WGS sequence"/>
</dbReference>
<name>A0A7J7I5K4_CAMSI</name>
<dbReference type="AlphaFoldDB" id="A0A7J7I5K4"/>
<keyword evidence="2" id="KW-1185">Reference proteome</keyword>
<proteinExistence type="predicted"/>
<accession>A0A7J7I5K4</accession>
<protein>
    <submittedName>
        <fullName evidence="1">Uncharacterized protein</fullName>
    </submittedName>
</protein>
<reference evidence="2" key="1">
    <citation type="journal article" date="2020" name="Nat. Commun.">
        <title>Genome assembly of wild tea tree DASZ reveals pedigree and selection history of tea varieties.</title>
        <authorList>
            <person name="Zhang W."/>
            <person name="Zhang Y."/>
            <person name="Qiu H."/>
            <person name="Guo Y."/>
            <person name="Wan H."/>
            <person name="Zhang X."/>
            <person name="Scossa F."/>
            <person name="Alseekh S."/>
            <person name="Zhang Q."/>
            <person name="Wang P."/>
            <person name="Xu L."/>
            <person name="Schmidt M.H."/>
            <person name="Jia X."/>
            <person name="Li D."/>
            <person name="Zhu A."/>
            <person name="Guo F."/>
            <person name="Chen W."/>
            <person name="Ni D."/>
            <person name="Usadel B."/>
            <person name="Fernie A.R."/>
            <person name="Wen W."/>
        </authorList>
    </citation>
    <scope>NUCLEOTIDE SEQUENCE [LARGE SCALE GENOMIC DNA]</scope>
    <source>
        <strain evidence="2">cv. G240</strain>
    </source>
</reference>
<comment type="caution">
    <text evidence="1">The sequence shown here is derived from an EMBL/GenBank/DDBJ whole genome shotgun (WGS) entry which is preliminary data.</text>
</comment>
<evidence type="ECO:0000313" key="2">
    <source>
        <dbReference type="Proteomes" id="UP000593564"/>
    </source>
</evidence>